<organism evidence="2 3">
    <name type="scientific">Aminobacter aganoensis</name>
    <dbReference type="NCBI Taxonomy" id="83264"/>
    <lineage>
        <taxon>Bacteria</taxon>
        <taxon>Pseudomonadati</taxon>
        <taxon>Pseudomonadota</taxon>
        <taxon>Alphaproteobacteria</taxon>
        <taxon>Hyphomicrobiales</taxon>
        <taxon>Phyllobacteriaceae</taxon>
        <taxon>Aminobacter</taxon>
    </lineage>
</organism>
<dbReference type="Proteomes" id="UP000536262">
    <property type="component" value="Unassembled WGS sequence"/>
</dbReference>
<sequence>MKISVDIPEAVEMSGISRSGLYRLFKDGKLSPRKNGKRTLVLVSELEAYVSSLPVLK</sequence>
<feature type="domain" description="Helix-turn-helix" evidence="1">
    <location>
        <begin position="6"/>
        <end position="51"/>
    </location>
</feature>
<proteinExistence type="predicted"/>
<evidence type="ECO:0000313" key="2">
    <source>
        <dbReference type="EMBL" id="MBB6356961.1"/>
    </source>
</evidence>
<dbReference type="EMBL" id="JACHOU010000018">
    <property type="protein sequence ID" value="MBB6356961.1"/>
    <property type="molecule type" value="Genomic_DNA"/>
</dbReference>
<dbReference type="AlphaFoldDB" id="A0A7X0FC27"/>
<evidence type="ECO:0000313" key="3">
    <source>
        <dbReference type="Proteomes" id="UP000536262"/>
    </source>
</evidence>
<gene>
    <name evidence="2" type="ORF">GGR00_004779</name>
</gene>
<dbReference type="GO" id="GO:0003677">
    <property type="term" value="F:DNA binding"/>
    <property type="evidence" value="ECO:0007669"/>
    <property type="project" value="UniProtKB-KW"/>
</dbReference>
<name>A0A7X0FC27_9HYPH</name>
<comment type="caution">
    <text evidence="2">The sequence shown here is derived from an EMBL/GenBank/DDBJ whole genome shotgun (WGS) entry which is preliminary data.</text>
</comment>
<keyword evidence="2" id="KW-0238">DNA-binding</keyword>
<evidence type="ECO:0000259" key="1">
    <source>
        <dbReference type="Pfam" id="PF12728"/>
    </source>
</evidence>
<dbReference type="RefSeq" id="WP_184701505.1">
    <property type="nucleotide sequence ID" value="NZ_BAABEG010000001.1"/>
</dbReference>
<reference evidence="2 3" key="1">
    <citation type="submission" date="2020-08" db="EMBL/GenBank/DDBJ databases">
        <title>Genomic Encyclopedia of Type Strains, Phase IV (KMG-IV): sequencing the most valuable type-strain genomes for metagenomic binning, comparative biology and taxonomic classification.</title>
        <authorList>
            <person name="Goeker M."/>
        </authorList>
    </citation>
    <scope>NUCLEOTIDE SEQUENCE [LARGE SCALE GENOMIC DNA]</scope>
    <source>
        <strain evidence="2 3">DSM 7051</strain>
    </source>
</reference>
<protein>
    <submittedName>
        <fullName evidence="2">Putative DNA-binding transcriptional regulator AlpA</fullName>
    </submittedName>
</protein>
<accession>A0A7X0FC27</accession>
<dbReference type="InterPro" id="IPR041657">
    <property type="entry name" value="HTH_17"/>
</dbReference>
<keyword evidence="3" id="KW-1185">Reference proteome</keyword>
<dbReference type="Pfam" id="PF12728">
    <property type="entry name" value="HTH_17"/>
    <property type="match status" value="1"/>
</dbReference>